<keyword evidence="1" id="KW-0472">Membrane</keyword>
<evidence type="ECO:0000256" key="1">
    <source>
        <dbReference type="SAM" id="Phobius"/>
    </source>
</evidence>
<dbReference type="PANTHER" id="PTHR32063:SF0">
    <property type="entry name" value="SWARMING MOTILITY PROTEIN SWRC"/>
    <property type="match status" value="1"/>
</dbReference>
<feature type="transmembrane region" description="Helical" evidence="1">
    <location>
        <begin position="510"/>
        <end position="529"/>
    </location>
</feature>
<feature type="transmembrane region" description="Helical" evidence="1">
    <location>
        <begin position="879"/>
        <end position="899"/>
    </location>
</feature>
<keyword evidence="1" id="KW-1133">Transmembrane helix</keyword>
<feature type="transmembrane region" description="Helical" evidence="1">
    <location>
        <begin position="12"/>
        <end position="30"/>
    </location>
</feature>
<proteinExistence type="predicted"/>
<keyword evidence="3" id="KW-1185">Reference proteome</keyword>
<dbReference type="SUPFAM" id="SSF82866">
    <property type="entry name" value="Multidrug efflux transporter AcrB transmembrane domain"/>
    <property type="match status" value="2"/>
</dbReference>
<dbReference type="PRINTS" id="PR00702">
    <property type="entry name" value="ACRIFLAVINRP"/>
</dbReference>
<feature type="transmembrane region" description="Helical" evidence="1">
    <location>
        <begin position="351"/>
        <end position="371"/>
    </location>
</feature>
<gene>
    <name evidence="2" type="ORF">P4T90_15165</name>
</gene>
<dbReference type="Gene3D" id="3.30.70.1440">
    <property type="entry name" value="Multidrug efflux transporter AcrB pore domain"/>
    <property type="match status" value="1"/>
</dbReference>
<accession>A0ABU6MI81</accession>
<evidence type="ECO:0000313" key="2">
    <source>
        <dbReference type="EMBL" id="MED1204387.1"/>
    </source>
</evidence>
<protein>
    <submittedName>
        <fullName evidence="2">Efflux RND transporter permease subunit</fullName>
    </submittedName>
</protein>
<reference evidence="2 3" key="1">
    <citation type="submission" date="2023-03" db="EMBL/GenBank/DDBJ databases">
        <title>Bacillus Genome Sequencing.</title>
        <authorList>
            <person name="Dunlap C."/>
        </authorList>
    </citation>
    <scope>NUCLEOTIDE SEQUENCE [LARGE SCALE GENOMIC DNA]</scope>
    <source>
        <strain evidence="2 3">B-23453</strain>
    </source>
</reference>
<dbReference type="Pfam" id="PF00873">
    <property type="entry name" value="ACR_tran"/>
    <property type="match status" value="1"/>
</dbReference>
<feature type="transmembrane region" description="Helical" evidence="1">
    <location>
        <begin position="982"/>
        <end position="1008"/>
    </location>
</feature>
<organism evidence="2 3">
    <name type="scientific">Heyndrickxia acidicola</name>
    <dbReference type="NCBI Taxonomy" id="209389"/>
    <lineage>
        <taxon>Bacteria</taxon>
        <taxon>Bacillati</taxon>
        <taxon>Bacillota</taxon>
        <taxon>Bacilli</taxon>
        <taxon>Bacillales</taxon>
        <taxon>Bacillaceae</taxon>
        <taxon>Heyndrickxia</taxon>
    </lineage>
</organism>
<dbReference type="InterPro" id="IPR027463">
    <property type="entry name" value="AcrB_DN_DC_subdom"/>
</dbReference>
<dbReference type="Gene3D" id="1.20.1640.10">
    <property type="entry name" value="Multidrug efflux transporter AcrB transmembrane domain"/>
    <property type="match status" value="2"/>
</dbReference>
<feature type="transmembrane region" description="Helical" evidence="1">
    <location>
        <begin position="453"/>
        <end position="474"/>
    </location>
</feature>
<name>A0ABU6MI81_9BACI</name>
<dbReference type="RefSeq" id="WP_066269475.1">
    <property type="nucleotide sequence ID" value="NZ_JARMAB010000022.1"/>
</dbReference>
<dbReference type="Gene3D" id="3.30.70.1430">
    <property type="entry name" value="Multidrug efflux transporter AcrB pore domain"/>
    <property type="match status" value="2"/>
</dbReference>
<feature type="transmembrane region" description="Helical" evidence="1">
    <location>
        <begin position="950"/>
        <end position="970"/>
    </location>
</feature>
<dbReference type="Gene3D" id="3.30.2090.10">
    <property type="entry name" value="Multidrug efflux transporter AcrB TolC docking domain, DN and DC subdomains"/>
    <property type="match status" value="2"/>
</dbReference>
<dbReference type="Gene3D" id="3.30.70.1320">
    <property type="entry name" value="Multidrug efflux transporter AcrB pore domain like"/>
    <property type="match status" value="1"/>
</dbReference>
<sequence length="1026" mass="111403">MKKIIQALSQRLILLSVMVALLFVWGIYSASQMKTEYLPQINNPILMVTWKTPAESTDGAVSQAEESLLASLKEVEGLESIQSTNYPQGLFASLTFPQSTNIDQAEKNIQAAVQQVSLPAGASKPEITRIGSDSFPFMEISSTTESGTGTADALLQQLGQIQGIKKIDTTGNGQTGYLITLDNQKLLAHGLRFEDVQNSLQTATSLLPEGKVVTKNLQLQLQVKGTADQKTELENTVIHTPNQKSVLLKDVASVEKGPINVQTLARTNGKPSVILDLYKTSAADVTRISQQAEKKLQSYQQAHPEEKLTVLSNQGQTVSHAINGLWKEGLLGCFFSMLCVFLFFREWRATLAIAFTLPICFLSSVSILYAMGITLNLLTASGLIVAMGRVVDDSIVVLDNMYRRLERNGSYSFDLLAASVKEMVPAVVSSTLTTIAVYLPLTLTGTMVGQAFFGLAWAVTISLVCSLVVSLLVLPPYAAFTWKNRFFNAAPQTERWAIPLLQKAWPKRQWWFGGMAAALVLAAVGAFFLPVNVLPRTHAQDLNIQVEAPEGSTLDQVNGDVRALESLLQQHQEIKTYASTAGSSFTPAFDDVFDQAGGWIQQPNVANVYVTPKPGVNVDQLTALIKDDIKKLNSGAIYTVTNQQIAGDDSRVTLTLSGGSSQELAKAAGLVKGKLQMINGLQIYSDGEQADQMNYTVELNDDKIKALGLDRQAIADRLETFIDKQADVQLTTENTSSLPIELHKPSAVSLSYAQGVDPEQEWLMQLGRVSFKSKTGKTVRLEDIASLNVDTASITSEQDGQPIAVVTGNILTNDIDGVTGKINETLVKLQLPKGIHVEFGGIPQQVEQMIWSISFAGIISILLVVIIISSIFKGIRTPIAVLSSLPFALVGSVALLVIFKQSWNLGALVGLVMLIGIVATNGIVLVDRLERLRNEGRPLQRLILEGTASRVRPIFVTAATTILTLLPLTFSGQSDTLISQSLGLVVVGGMITSTLTSLLVVPTIYHWLWNSVDKSKVRGRIRRIEA</sequence>
<keyword evidence="1" id="KW-0812">Transmembrane</keyword>
<evidence type="ECO:0000313" key="3">
    <source>
        <dbReference type="Proteomes" id="UP001341444"/>
    </source>
</evidence>
<dbReference type="InterPro" id="IPR001036">
    <property type="entry name" value="Acrflvin-R"/>
</dbReference>
<feature type="transmembrane region" description="Helical" evidence="1">
    <location>
        <begin position="905"/>
        <end position="929"/>
    </location>
</feature>
<feature type="transmembrane region" description="Helical" evidence="1">
    <location>
        <begin position="849"/>
        <end position="872"/>
    </location>
</feature>
<dbReference type="SUPFAM" id="SSF82714">
    <property type="entry name" value="Multidrug efflux transporter AcrB TolC docking domain, DN and DC subdomains"/>
    <property type="match status" value="1"/>
</dbReference>
<dbReference type="SUPFAM" id="SSF82693">
    <property type="entry name" value="Multidrug efflux transporter AcrB pore domain, PN1, PN2, PC1 and PC2 subdomains"/>
    <property type="match status" value="2"/>
</dbReference>
<dbReference type="Proteomes" id="UP001341444">
    <property type="component" value="Unassembled WGS sequence"/>
</dbReference>
<comment type="caution">
    <text evidence="2">The sequence shown here is derived from an EMBL/GenBank/DDBJ whole genome shotgun (WGS) entry which is preliminary data.</text>
</comment>
<dbReference type="EMBL" id="JARMAB010000022">
    <property type="protein sequence ID" value="MED1204387.1"/>
    <property type="molecule type" value="Genomic_DNA"/>
</dbReference>
<feature type="transmembrane region" description="Helical" evidence="1">
    <location>
        <begin position="325"/>
        <end position="344"/>
    </location>
</feature>
<dbReference type="PANTHER" id="PTHR32063">
    <property type="match status" value="1"/>
</dbReference>